<gene>
    <name evidence="4" type="ORF">HNQ99_001125</name>
</gene>
<dbReference type="AlphaFoldDB" id="A0A840HRR7"/>
<feature type="domain" description="SMP-30/Gluconolactonase/LRE-like region" evidence="3">
    <location>
        <begin position="82"/>
        <end position="324"/>
    </location>
</feature>
<protein>
    <submittedName>
        <fullName evidence="4">Lactonase</fullName>
        <ecNumber evidence="4">3.1.1.-</ecNumber>
    </submittedName>
</protein>
<dbReference type="SUPFAM" id="SSF63829">
    <property type="entry name" value="Calcium-dependent phosphotriesterase"/>
    <property type="match status" value="1"/>
</dbReference>
<dbReference type="InterPro" id="IPR051262">
    <property type="entry name" value="SMP-30/CGR1_Lactonase"/>
</dbReference>
<sequence>MVNAAKLLMISACAICAGEAAAQAPSKAGPTSYPTLTYSTASRAPAIPPAEAGLQTIVAQPWFAMTTSMPAFGGMDQDLFIEGPLFDAQGNLLFVEVQGGRIMRLSPKQELTMILPKNEGHSSGLAVLKNGRILVAGGGGNIVSIRQDGSDRQVIVDARAGYKPNDLAMDKEGGFYFTDFKGNNTDRTGGVYHVAADMKTITPIMTRMSEPNGIAISPDGKTLWVGEVGTGILHRINLVTPTQIAPVVATTMRYHFTGATVDSLRTDSDGNVYAALAGEGRVMVFNPKGVPIGQILIPDRERGELLFTTSMAIKPGTRELYILSSDYPGRAAKIHRAGAFAKAAAPTGP</sequence>
<keyword evidence="5" id="KW-1185">Reference proteome</keyword>
<organism evidence="4 5">
    <name type="scientific">Rhizorhapis suberifaciens</name>
    <name type="common">corky root of lettuce</name>
    <dbReference type="NCBI Taxonomy" id="13656"/>
    <lineage>
        <taxon>Bacteria</taxon>
        <taxon>Pseudomonadati</taxon>
        <taxon>Pseudomonadota</taxon>
        <taxon>Alphaproteobacteria</taxon>
        <taxon>Sphingomonadales</taxon>
        <taxon>Sphingomonadaceae</taxon>
        <taxon>Rhizorhapis</taxon>
    </lineage>
</organism>
<dbReference type="Proteomes" id="UP000575068">
    <property type="component" value="Unassembled WGS sequence"/>
</dbReference>
<dbReference type="EMBL" id="JACHOV010000003">
    <property type="protein sequence ID" value="MBB4640832.1"/>
    <property type="molecule type" value="Genomic_DNA"/>
</dbReference>
<proteinExistence type="predicted"/>
<evidence type="ECO:0000256" key="1">
    <source>
        <dbReference type="ARBA" id="ARBA00022801"/>
    </source>
</evidence>
<comment type="caution">
    <text evidence="4">The sequence shown here is derived from an EMBL/GenBank/DDBJ whole genome shotgun (WGS) entry which is preliminary data.</text>
</comment>
<feature type="chain" id="PRO_5033025138" evidence="2">
    <location>
        <begin position="23"/>
        <end position="349"/>
    </location>
</feature>
<dbReference type="EC" id="3.1.1.-" evidence="4"/>
<evidence type="ECO:0000313" key="4">
    <source>
        <dbReference type="EMBL" id="MBB4640832.1"/>
    </source>
</evidence>
<dbReference type="InterPro" id="IPR013658">
    <property type="entry name" value="SGL"/>
</dbReference>
<evidence type="ECO:0000259" key="3">
    <source>
        <dbReference type="Pfam" id="PF08450"/>
    </source>
</evidence>
<keyword evidence="2" id="KW-0732">Signal</keyword>
<dbReference type="RefSeq" id="WP_184474651.1">
    <property type="nucleotide sequence ID" value="NZ_JACHOV010000003.1"/>
</dbReference>
<dbReference type="GO" id="GO:0016787">
    <property type="term" value="F:hydrolase activity"/>
    <property type="evidence" value="ECO:0007669"/>
    <property type="project" value="UniProtKB-KW"/>
</dbReference>
<reference evidence="4 5" key="1">
    <citation type="submission" date="2020-08" db="EMBL/GenBank/DDBJ databases">
        <title>Genomic Encyclopedia of Type Strains, Phase IV (KMG-IV): sequencing the most valuable type-strain genomes for metagenomic binning, comparative biology and taxonomic classification.</title>
        <authorList>
            <person name="Goeker M."/>
        </authorList>
    </citation>
    <scope>NUCLEOTIDE SEQUENCE [LARGE SCALE GENOMIC DNA]</scope>
    <source>
        <strain evidence="4 5">DSM 7465</strain>
    </source>
</reference>
<evidence type="ECO:0000313" key="5">
    <source>
        <dbReference type="Proteomes" id="UP000575068"/>
    </source>
</evidence>
<dbReference type="PANTHER" id="PTHR47572">
    <property type="entry name" value="LIPOPROTEIN-RELATED"/>
    <property type="match status" value="1"/>
</dbReference>
<accession>A0A840HRR7</accession>
<evidence type="ECO:0000256" key="2">
    <source>
        <dbReference type="SAM" id="SignalP"/>
    </source>
</evidence>
<keyword evidence="1 4" id="KW-0378">Hydrolase</keyword>
<dbReference type="InterPro" id="IPR011042">
    <property type="entry name" value="6-blade_b-propeller_TolB-like"/>
</dbReference>
<dbReference type="PANTHER" id="PTHR47572:SF4">
    <property type="entry name" value="LACTONASE DRP35"/>
    <property type="match status" value="1"/>
</dbReference>
<dbReference type="Pfam" id="PF08450">
    <property type="entry name" value="SGL"/>
    <property type="match status" value="1"/>
</dbReference>
<feature type="signal peptide" evidence="2">
    <location>
        <begin position="1"/>
        <end position="22"/>
    </location>
</feature>
<dbReference type="Gene3D" id="2.120.10.30">
    <property type="entry name" value="TolB, C-terminal domain"/>
    <property type="match status" value="1"/>
</dbReference>
<name>A0A840HRR7_9SPHN</name>